<accession>B1Y0H0</accession>
<dbReference type="Gene3D" id="3.30.70.560">
    <property type="entry name" value="7,8-Dihydro-6-hydroxymethylpterin-pyrophosphokinase HPPK"/>
    <property type="match status" value="1"/>
</dbReference>
<keyword evidence="9" id="KW-0289">Folate biosynthesis</keyword>
<dbReference type="Proteomes" id="UP000001693">
    <property type="component" value="Chromosome"/>
</dbReference>
<name>B1Y0H0_LEPCP</name>
<dbReference type="InterPro" id="IPR035907">
    <property type="entry name" value="Hppk_sf"/>
</dbReference>
<dbReference type="AlphaFoldDB" id="B1Y0H0"/>
<dbReference type="PANTHER" id="PTHR43071:SF1">
    <property type="entry name" value="2-AMINO-4-HYDROXY-6-HYDROXYMETHYLDIHYDROPTERIDINE PYROPHOSPHOKINASE"/>
    <property type="match status" value="1"/>
</dbReference>
<dbReference type="OrthoDB" id="9808041at2"/>
<feature type="domain" description="7,8-dihydro-6-hydroxymethylpterin-pyrophosphokinase" evidence="13">
    <location>
        <begin position="91"/>
        <end position="102"/>
    </location>
</feature>
<dbReference type="GO" id="GO:0046656">
    <property type="term" value="P:folic acid biosynthetic process"/>
    <property type="evidence" value="ECO:0007669"/>
    <property type="project" value="UniProtKB-KW"/>
</dbReference>
<keyword evidence="5" id="KW-0808">Transferase</keyword>
<dbReference type="GO" id="GO:0046654">
    <property type="term" value="P:tetrahydrofolate biosynthetic process"/>
    <property type="evidence" value="ECO:0007669"/>
    <property type="project" value="UniProtKB-UniPathway"/>
</dbReference>
<dbReference type="STRING" id="395495.Lcho_0676"/>
<evidence type="ECO:0000256" key="9">
    <source>
        <dbReference type="ARBA" id="ARBA00022909"/>
    </source>
</evidence>
<comment type="function">
    <text evidence="10">Catalyzes the transfer of pyrophosphate from adenosine triphosphate (ATP) to 6-hydroxymethyl-7,8-dihydropterin, an enzymatic step in folate biosynthesis pathway.</text>
</comment>
<evidence type="ECO:0000259" key="13">
    <source>
        <dbReference type="PROSITE" id="PS00794"/>
    </source>
</evidence>
<evidence type="ECO:0000256" key="7">
    <source>
        <dbReference type="ARBA" id="ARBA00022777"/>
    </source>
</evidence>
<evidence type="ECO:0000256" key="6">
    <source>
        <dbReference type="ARBA" id="ARBA00022741"/>
    </source>
</evidence>
<evidence type="ECO:0000256" key="3">
    <source>
        <dbReference type="ARBA" id="ARBA00013253"/>
    </source>
</evidence>
<evidence type="ECO:0000256" key="5">
    <source>
        <dbReference type="ARBA" id="ARBA00022679"/>
    </source>
</evidence>
<dbReference type="UniPathway" id="UPA00077">
    <property type="reaction ID" value="UER00155"/>
</dbReference>
<protein>
    <recommendedName>
        <fullName evidence="4">2-amino-4-hydroxy-6-hydroxymethyldihydropteridine pyrophosphokinase</fullName>
        <ecNumber evidence="3">2.7.6.3</ecNumber>
    </recommendedName>
    <alternativeName>
        <fullName evidence="11">6-hydroxymethyl-7,8-dihydropterin pyrophosphokinase</fullName>
    </alternativeName>
    <alternativeName>
        <fullName evidence="12">7,8-dihydro-6-hydroxymethylpterin-pyrophosphokinase</fullName>
    </alternativeName>
</protein>
<dbReference type="HOGENOM" id="CLU_097916_2_0_4"/>
<comment type="pathway">
    <text evidence="1">Cofactor biosynthesis; tetrahydrofolate biosynthesis; 2-amino-4-hydroxy-6-hydroxymethyl-7,8-dihydropteridine diphosphate from 7,8-dihydroneopterin triphosphate: step 4/4.</text>
</comment>
<dbReference type="Pfam" id="PF01288">
    <property type="entry name" value="HPPK"/>
    <property type="match status" value="1"/>
</dbReference>
<dbReference type="NCBIfam" id="TIGR01498">
    <property type="entry name" value="folK"/>
    <property type="match status" value="1"/>
</dbReference>
<evidence type="ECO:0000256" key="10">
    <source>
        <dbReference type="ARBA" id="ARBA00029409"/>
    </source>
</evidence>
<dbReference type="PROSITE" id="PS00794">
    <property type="entry name" value="HPPK"/>
    <property type="match status" value="1"/>
</dbReference>
<dbReference type="SUPFAM" id="SSF55083">
    <property type="entry name" value="6-hydroxymethyl-7,8-dihydropterin pyrophosphokinase, HPPK"/>
    <property type="match status" value="1"/>
</dbReference>
<dbReference type="InterPro" id="IPR000550">
    <property type="entry name" value="Hppk"/>
</dbReference>
<dbReference type="GO" id="GO:0005524">
    <property type="term" value="F:ATP binding"/>
    <property type="evidence" value="ECO:0007669"/>
    <property type="project" value="UniProtKB-KW"/>
</dbReference>
<keyword evidence="15" id="KW-1185">Reference proteome</keyword>
<organism evidence="14 15">
    <name type="scientific">Leptothrix cholodnii (strain ATCC 51168 / LMG 8142 / SP-6)</name>
    <name type="common">Leptothrix discophora (strain SP-6)</name>
    <dbReference type="NCBI Taxonomy" id="395495"/>
    <lineage>
        <taxon>Bacteria</taxon>
        <taxon>Pseudomonadati</taxon>
        <taxon>Pseudomonadota</taxon>
        <taxon>Betaproteobacteria</taxon>
        <taxon>Burkholderiales</taxon>
        <taxon>Sphaerotilaceae</taxon>
        <taxon>Leptothrix</taxon>
    </lineage>
</organism>
<reference evidence="14 15" key="1">
    <citation type="submission" date="2008-03" db="EMBL/GenBank/DDBJ databases">
        <title>Complete sequence of Leptothrix cholodnii SP-6.</title>
        <authorList>
            <consortium name="US DOE Joint Genome Institute"/>
            <person name="Copeland A."/>
            <person name="Lucas S."/>
            <person name="Lapidus A."/>
            <person name="Glavina del Rio T."/>
            <person name="Dalin E."/>
            <person name="Tice H."/>
            <person name="Bruce D."/>
            <person name="Goodwin L."/>
            <person name="Pitluck S."/>
            <person name="Chertkov O."/>
            <person name="Brettin T."/>
            <person name="Detter J.C."/>
            <person name="Han C."/>
            <person name="Kuske C.R."/>
            <person name="Schmutz J."/>
            <person name="Larimer F."/>
            <person name="Land M."/>
            <person name="Hauser L."/>
            <person name="Kyrpides N."/>
            <person name="Lykidis A."/>
            <person name="Emerson D."/>
            <person name="Richardson P."/>
        </authorList>
    </citation>
    <scope>NUCLEOTIDE SEQUENCE [LARGE SCALE GENOMIC DNA]</scope>
    <source>
        <strain evidence="15">ATCC 51168 / LMG 8142 / SP-6</strain>
    </source>
</reference>
<comment type="similarity">
    <text evidence="2">Belongs to the HPPK family.</text>
</comment>
<dbReference type="EMBL" id="CP001013">
    <property type="protein sequence ID" value="ACB32951.1"/>
    <property type="molecule type" value="Genomic_DNA"/>
</dbReference>
<evidence type="ECO:0000256" key="11">
    <source>
        <dbReference type="ARBA" id="ARBA00029766"/>
    </source>
</evidence>
<evidence type="ECO:0000256" key="8">
    <source>
        <dbReference type="ARBA" id="ARBA00022840"/>
    </source>
</evidence>
<gene>
    <name evidence="14" type="ordered locus">Lcho_0676</name>
</gene>
<keyword evidence="8" id="KW-0067">ATP-binding</keyword>
<evidence type="ECO:0000256" key="4">
    <source>
        <dbReference type="ARBA" id="ARBA00016218"/>
    </source>
</evidence>
<keyword evidence="6" id="KW-0547">Nucleotide-binding</keyword>
<evidence type="ECO:0000256" key="2">
    <source>
        <dbReference type="ARBA" id="ARBA00005810"/>
    </source>
</evidence>
<evidence type="ECO:0000256" key="1">
    <source>
        <dbReference type="ARBA" id="ARBA00005051"/>
    </source>
</evidence>
<dbReference type="EC" id="2.7.6.3" evidence="3"/>
<evidence type="ECO:0000313" key="15">
    <source>
        <dbReference type="Proteomes" id="UP000001693"/>
    </source>
</evidence>
<dbReference type="PANTHER" id="PTHR43071">
    <property type="entry name" value="2-AMINO-4-HYDROXY-6-HYDROXYMETHYLDIHYDROPTERIDINE PYROPHOSPHOKINASE"/>
    <property type="match status" value="1"/>
</dbReference>
<dbReference type="GO" id="GO:0003848">
    <property type="term" value="F:2-amino-4-hydroxy-6-hydroxymethyldihydropteridine diphosphokinase activity"/>
    <property type="evidence" value="ECO:0007669"/>
    <property type="project" value="UniProtKB-EC"/>
</dbReference>
<dbReference type="KEGG" id="lch:Lcho_0676"/>
<dbReference type="eggNOG" id="COG0801">
    <property type="taxonomic scope" value="Bacteria"/>
</dbReference>
<dbReference type="GO" id="GO:0016301">
    <property type="term" value="F:kinase activity"/>
    <property type="evidence" value="ECO:0007669"/>
    <property type="project" value="UniProtKB-KW"/>
</dbReference>
<proteinExistence type="inferred from homology"/>
<dbReference type="CDD" id="cd00483">
    <property type="entry name" value="HPPK"/>
    <property type="match status" value="1"/>
</dbReference>
<sequence>MHRLYIGLGANLGDSRATLEAACAELAVLPDCRWVARSGCYRSAPVDTSGPDFLNAVVALDCHLDRIDGPLRVLRALQAIELGHGRERPFRYAPRTLDLDLLLYGDVVLDSPELTVPHPRLHLRAFVLRPLLELAPDLLLPGIGPARNCLPAVLDQAIERLA</sequence>
<evidence type="ECO:0000313" key="14">
    <source>
        <dbReference type="EMBL" id="ACB32951.1"/>
    </source>
</evidence>
<evidence type="ECO:0000256" key="12">
    <source>
        <dbReference type="ARBA" id="ARBA00033413"/>
    </source>
</evidence>
<keyword evidence="7 14" id="KW-0418">Kinase</keyword>